<dbReference type="InterPro" id="IPR041698">
    <property type="entry name" value="Methyltransf_25"/>
</dbReference>
<evidence type="ECO:0000256" key="1">
    <source>
        <dbReference type="SAM" id="Coils"/>
    </source>
</evidence>
<dbReference type="InterPro" id="IPR029063">
    <property type="entry name" value="SAM-dependent_MTases_sf"/>
</dbReference>
<feature type="coiled-coil region" evidence="1">
    <location>
        <begin position="435"/>
        <end position="462"/>
    </location>
</feature>
<keyword evidence="5" id="KW-1185">Reference proteome</keyword>
<evidence type="ECO:0000259" key="3">
    <source>
        <dbReference type="Pfam" id="PF13649"/>
    </source>
</evidence>
<feature type="region of interest" description="Disordered" evidence="2">
    <location>
        <begin position="1"/>
        <end position="22"/>
    </location>
</feature>
<dbReference type="Gene3D" id="3.40.50.150">
    <property type="entry name" value="Vaccinia Virus protein VP39"/>
    <property type="match status" value="1"/>
</dbReference>
<keyword evidence="1" id="KW-0175">Coiled coil</keyword>
<feature type="region of interest" description="Disordered" evidence="2">
    <location>
        <begin position="327"/>
        <end position="353"/>
    </location>
</feature>
<dbReference type="AlphaFoldDB" id="A0A2S5B276"/>
<accession>A0A2S5B276</accession>
<dbReference type="Pfam" id="PF13649">
    <property type="entry name" value="Methyltransf_25"/>
    <property type="match status" value="1"/>
</dbReference>
<dbReference type="SUPFAM" id="SSF53335">
    <property type="entry name" value="S-adenosyl-L-methionine-dependent methyltransferases"/>
    <property type="match status" value="1"/>
</dbReference>
<protein>
    <recommendedName>
        <fullName evidence="3">Methyltransferase domain-containing protein</fullName>
    </recommendedName>
</protein>
<sequence>MDRLTPSEQSYEGRDPTHGSRPRFDLFSLATLADADRQHSASTEIRTLARDREWFAEGRVRGSHGCFRVPAADLEDMLDWSGYSSEALDLDALVLAESFDRVGLTVAPLESPPSQVLDVGCGTYASWILSAAKWPGWHETRFVGLDIAPVLVPASMVAADSAARISFVQRDFLQPLPFHDGQFSYIRCGHISAGIPEPAWDPLVEELRRCLAPGGTLEIVETALRPIPPPRLQEALESVLQHRLLNLDFRSLVSATLAMNNMRNIKTYRSTWPCDYPASRPWWTEQTTPSPATIQERTLTAAWARHTNAHAMRLARAVARAEASLDGSDSRGASYRGGTAASRPTDIRSDPITSNDVETELKSWAVELIDCATISSLMWQHWGWTCKVDVGTRSNLAAQLLDLDSIVREIKPAILSFELRAGQDGSEKVAEPVPIRNLRSELQQAEAHRREVAVLLEAVQRRLALIGEPSAASEPVASAVDAWTARK</sequence>
<dbReference type="Proteomes" id="UP000237144">
    <property type="component" value="Unassembled WGS sequence"/>
</dbReference>
<dbReference type="EMBL" id="PJQD01000096">
    <property type="protein sequence ID" value="POY70865.1"/>
    <property type="molecule type" value="Genomic_DNA"/>
</dbReference>
<dbReference type="STRING" id="741276.A0A2S5B276"/>
<dbReference type="CDD" id="cd02440">
    <property type="entry name" value="AdoMet_MTases"/>
    <property type="match status" value="1"/>
</dbReference>
<name>A0A2S5B276_9BASI</name>
<proteinExistence type="predicted"/>
<evidence type="ECO:0000313" key="5">
    <source>
        <dbReference type="Proteomes" id="UP000237144"/>
    </source>
</evidence>
<evidence type="ECO:0000256" key="2">
    <source>
        <dbReference type="SAM" id="MobiDB-lite"/>
    </source>
</evidence>
<dbReference type="PANTHER" id="PTHR43591">
    <property type="entry name" value="METHYLTRANSFERASE"/>
    <property type="match status" value="1"/>
</dbReference>
<organism evidence="4 5">
    <name type="scientific">Rhodotorula taiwanensis</name>
    <dbReference type="NCBI Taxonomy" id="741276"/>
    <lineage>
        <taxon>Eukaryota</taxon>
        <taxon>Fungi</taxon>
        <taxon>Dikarya</taxon>
        <taxon>Basidiomycota</taxon>
        <taxon>Pucciniomycotina</taxon>
        <taxon>Microbotryomycetes</taxon>
        <taxon>Sporidiobolales</taxon>
        <taxon>Sporidiobolaceae</taxon>
        <taxon>Rhodotorula</taxon>
    </lineage>
</organism>
<dbReference type="PANTHER" id="PTHR43591:SF50">
    <property type="entry name" value="METHYLTRANSFERASE DOMAIN-CONTAINING PROTEIN-RELATED"/>
    <property type="match status" value="1"/>
</dbReference>
<reference evidence="4 5" key="1">
    <citation type="journal article" date="2018" name="Front. Microbiol.">
        <title>Prospects for Fungal Bioremediation of Acidic Radioactive Waste Sites: Characterization and Genome Sequence of Rhodotorula taiwanensis MD1149.</title>
        <authorList>
            <person name="Tkavc R."/>
            <person name="Matrosova V.Y."/>
            <person name="Grichenko O.E."/>
            <person name="Gostincar C."/>
            <person name="Volpe R.P."/>
            <person name="Klimenkova P."/>
            <person name="Gaidamakova E.K."/>
            <person name="Zhou C.E."/>
            <person name="Stewart B.J."/>
            <person name="Lyman M.G."/>
            <person name="Malfatti S.A."/>
            <person name="Rubinfeld B."/>
            <person name="Courtot M."/>
            <person name="Singh J."/>
            <person name="Dalgard C.L."/>
            <person name="Hamilton T."/>
            <person name="Frey K.G."/>
            <person name="Gunde-Cimerman N."/>
            <person name="Dugan L."/>
            <person name="Daly M.J."/>
        </authorList>
    </citation>
    <scope>NUCLEOTIDE SEQUENCE [LARGE SCALE GENOMIC DNA]</scope>
    <source>
        <strain evidence="4 5">MD1149</strain>
    </source>
</reference>
<gene>
    <name evidence="4" type="ORF">BMF94_6042</name>
</gene>
<feature type="domain" description="Methyltransferase" evidence="3">
    <location>
        <begin position="116"/>
        <end position="215"/>
    </location>
</feature>
<dbReference type="OrthoDB" id="2013972at2759"/>
<comment type="caution">
    <text evidence="4">The sequence shown here is derived from an EMBL/GenBank/DDBJ whole genome shotgun (WGS) entry which is preliminary data.</text>
</comment>
<evidence type="ECO:0000313" key="4">
    <source>
        <dbReference type="EMBL" id="POY70865.1"/>
    </source>
</evidence>